<evidence type="ECO:0000313" key="1">
    <source>
        <dbReference type="EMBL" id="MVN88275.1"/>
    </source>
</evidence>
<comment type="caution">
    <text evidence="1">The sequence shown here is derived from an EMBL/GenBank/DDBJ whole genome shotgun (WGS) entry which is preliminary data.</text>
</comment>
<dbReference type="Proteomes" id="UP000483286">
    <property type="component" value="Unassembled WGS sequence"/>
</dbReference>
<dbReference type="RefSeq" id="WP_157460337.1">
    <property type="nucleotide sequence ID" value="NZ_WQLB01000026.1"/>
</dbReference>
<proteinExistence type="predicted"/>
<gene>
    <name evidence="1" type="ORF">GO986_16135</name>
</gene>
<organism evidence="1 2">
    <name type="scientific">Deinococcus arboris</name>
    <dbReference type="NCBI Taxonomy" id="2682977"/>
    <lineage>
        <taxon>Bacteria</taxon>
        <taxon>Thermotogati</taxon>
        <taxon>Deinococcota</taxon>
        <taxon>Deinococci</taxon>
        <taxon>Deinococcales</taxon>
        <taxon>Deinococcaceae</taxon>
        <taxon>Deinococcus</taxon>
    </lineage>
</organism>
<sequence>MATLTLHLTDDTTHTFTGSDEWVTKAAQQAQAVQGHHNRMFWFTDTAVQPTGFSVSGVLIREIAHQLDT</sequence>
<protein>
    <submittedName>
        <fullName evidence="1">Uncharacterized protein</fullName>
    </submittedName>
</protein>
<dbReference type="EMBL" id="WQLB01000026">
    <property type="protein sequence ID" value="MVN88275.1"/>
    <property type="molecule type" value="Genomic_DNA"/>
</dbReference>
<reference evidence="1 2" key="1">
    <citation type="submission" date="2019-12" db="EMBL/GenBank/DDBJ databases">
        <title>Deinococcus sp. HMF7620 Genome sequencing and assembly.</title>
        <authorList>
            <person name="Kang H."/>
            <person name="Kim H."/>
            <person name="Joh K."/>
        </authorList>
    </citation>
    <scope>NUCLEOTIDE SEQUENCE [LARGE SCALE GENOMIC DNA]</scope>
    <source>
        <strain evidence="1 2">HMF7620</strain>
    </source>
</reference>
<name>A0A7C9I0Z8_9DEIO</name>
<evidence type="ECO:0000313" key="2">
    <source>
        <dbReference type="Proteomes" id="UP000483286"/>
    </source>
</evidence>
<keyword evidence="2" id="KW-1185">Reference proteome</keyword>
<accession>A0A7C9I0Z8</accession>
<dbReference type="AlphaFoldDB" id="A0A7C9I0Z8"/>